<name>A0AAV4I1U6_9GAST</name>
<dbReference type="AlphaFoldDB" id="A0AAV4I1U6"/>
<dbReference type="Proteomes" id="UP000762676">
    <property type="component" value="Unassembled WGS sequence"/>
</dbReference>
<evidence type="ECO:0000313" key="3">
    <source>
        <dbReference type="Proteomes" id="UP000762676"/>
    </source>
</evidence>
<organism evidence="2 3">
    <name type="scientific">Elysia marginata</name>
    <dbReference type="NCBI Taxonomy" id="1093978"/>
    <lineage>
        <taxon>Eukaryota</taxon>
        <taxon>Metazoa</taxon>
        <taxon>Spiralia</taxon>
        <taxon>Lophotrochozoa</taxon>
        <taxon>Mollusca</taxon>
        <taxon>Gastropoda</taxon>
        <taxon>Heterobranchia</taxon>
        <taxon>Euthyneura</taxon>
        <taxon>Panpulmonata</taxon>
        <taxon>Sacoglossa</taxon>
        <taxon>Placobranchoidea</taxon>
        <taxon>Plakobranchidae</taxon>
        <taxon>Elysia</taxon>
    </lineage>
</organism>
<evidence type="ECO:0000256" key="1">
    <source>
        <dbReference type="SAM" id="MobiDB-lite"/>
    </source>
</evidence>
<dbReference type="EMBL" id="BMAT01012972">
    <property type="protein sequence ID" value="GFS02966.1"/>
    <property type="molecule type" value="Genomic_DNA"/>
</dbReference>
<gene>
    <name evidence="2" type="ORF">ElyMa_006457900</name>
</gene>
<sequence>MQVSADDVTPIAHSSSNCGASQQTTGLVAQLVSQSMTTIVSSQPLEPGHKDH</sequence>
<protein>
    <submittedName>
        <fullName evidence="2">Uncharacterized protein</fullName>
    </submittedName>
</protein>
<keyword evidence="3" id="KW-1185">Reference proteome</keyword>
<accession>A0AAV4I1U6</accession>
<reference evidence="2 3" key="1">
    <citation type="journal article" date="2021" name="Elife">
        <title>Chloroplast acquisition without the gene transfer in kleptoplastic sea slugs, Plakobranchus ocellatus.</title>
        <authorList>
            <person name="Maeda T."/>
            <person name="Takahashi S."/>
            <person name="Yoshida T."/>
            <person name="Shimamura S."/>
            <person name="Takaki Y."/>
            <person name="Nagai Y."/>
            <person name="Toyoda A."/>
            <person name="Suzuki Y."/>
            <person name="Arimoto A."/>
            <person name="Ishii H."/>
            <person name="Satoh N."/>
            <person name="Nishiyama T."/>
            <person name="Hasebe M."/>
            <person name="Maruyama T."/>
            <person name="Minagawa J."/>
            <person name="Obokata J."/>
            <person name="Shigenobu S."/>
        </authorList>
    </citation>
    <scope>NUCLEOTIDE SEQUENCE [LARGE SCALE GENOMIC DNA]</scope>
</reference>
<evidence type="ECO:0000313" key="2">
    <source>
        <dbReference type="EMBL" id="GFS02966.1"/>
    </source>
</evidence>
<feature type="compositionally biased region" description="Polar residues" evidence="1">
    <location>
        <begin position="12"/>
        <end position="22"/>
    </location>
</feature>
<feature type="region of interest" description="Disordered" evidence="1">
    <location>
        <begin position="1"/>
        <end position="22"/>
    </location>
</feature>
<comment type="caution">
    <text evidence="2">The sequence shown here is derived from an EMBL/GenBank/DDBJ whole genome shotgun (WGS) entry which is preliminary data.</text>
</comment>
<proteinExistence type="predicted"/>